<evidence type="ECO:0000313" key="1">
    <source>
        <dbReference type="EMBL" id="EAZ93215.1"/>
    </source>
</evidence>
<gene>
    <name evidence="1" type="ORF">CY0110_15507</name>
</gene>
<sequence length="54" mass="6437">MMVRLFIQKTRSHLEPNTHYTIQIISKEKSQKTITKNAWDLLKEMTGTYETSEH</sequence>
<dbReference type="EMBL" id="AAXW01000002">
    <property type="protein sequence ID" value="EAZ93215.1"/>
    <property type="molecule type" value="Genomic_DNA"/>
</dbReference>
<protein>
    <submittedName>
        <fullName evidence="1">Uncharacterized protein</fullName>
    </submittedName>
</protein>
<dbReference type="Proteomes" id="UP000003781">
    <property type="component" value="Unassembled WGS sequence"/>
</dbReference>
<name>A3IHD3_9CHRO</name>
<reference evidence="1 2" key="1">
    <citation type="submission" date="2007-03" db="EMBL/GenBank/DDBJ databases">
        <authorList>
            <person name="Stal L."/>
            <person name="Ferriera S."/>
            <person name="Johnson J."/>
            <person name="Kravitz S."/>
            <person name="Beeson K."/>
            <person name="Sutton G."/>
            <person name="Rogers Y.-H."/>
            <person name="Friedman R."/>
            <person name="Frazier M."/>
            <person name="Venter J.C."/>
        </authorList>
    </citation>
    <scope>NUCLEOTIDE SEQUENCE [LARGE SCALE GENOMIC DNA]</scope>
    <source>
        <strain evidence="1 2">CCY0110</strain>
    </source>
</reference>
<comment type="caution">
    <text evidence="1">The sequence shown here is derived from an EMBL/GenBank/DDBJ whole genome shotgun (WGS) entry which is preliminary data.</text>
</comment>
<proteinExistence type="predicted"/>
<dbReference type="RefSeq" id="WP_008272717.1">
    <property type="nucleotide sequence ID" value="NZ_AAXW01000002.1"/>
</dbReference>
<keyword evidence="2" id="KW-1185">Reference proteome</keyword>
<evidence type="ECO:0000313" key="2">
    <source>
        <dbReference type="Proteomes" id="UP000003781"/>
    </source>
</evidence>
<dbReference type="eggNOG" id="ENOG5030MA6">
    <property type="taxonomic scope" value="Bacteria"/>
</dbReference>
<organism evidence="1 2">
    <name type="scientific">Crocosphaera chwakensis CCY0110</name>
    <dbReference type="NCBI Taxonomy" id="391612"/>
    <lineage>
        <taxon>Bacteria</taxon>
        <taxon>Bacillati</taxon>
        <taxon>Cyanobacteriota</taxon>
        <taxon>Cyanophyceae</taxon>
        <taxon>Oscillatoriophycideae</taxon>
        <taxon>Chroococcales</taxon>
        <taxon>Aphanothecaceae</taxon>
        <taxon>Crocosphaera</taxon>
        <taxon>Crocosphaera chwakensis</taxon>
    </lineage>
</organism>
<accession>A3IHD3</accession>
<dbReference type="AlphaFoldDB" id="A3IHD3"/>